<keyword evidence="3" id="KW-1185">Reference proteome</keyword>
<dbReference type="AlphaFoldDB" id="A0A1X6NUD0"/>
<dbReference type="SUPFAM" id="SSF52047">
    <property type="entry name" value="RNI-like"/>
    <property type="match status" value="1"/>
</dbReference>
<evidence type="ECO:0008006" key="4">
    <source>
        <dbReference type="Google" id="ProtNLM"/>
    </source>
</evidence>
<sequence length="568" mass="60738">MIAMDSIPDLTTAAPPPKRSRDGSGFPQRQPYPRVDDAQLLDLPQDLLVLVFSHLLFPPVVCSDVVPDAEPWPDRMTRHGAVDHRLSGFGKCLNVWMWADRYPLATVCRRFRDAFLHAATGIHMELRDQLPYRPQADEEADKDELVAPDEVAQALAQRSAALAVVLPKLARLDTFELTLAHETGRQCATPRPWVPRFVFGQLLRAAAAARRLRAVRWAGAAVAPDALSSLLYRPLRWVELGALDVGAGTGAQTDARAMVVRLLAGSSSTLRVLWLSGGCCLSLGLVGDHPLARFLQAVGELPHLHTLRIVTKGGAHKGGVRGWDNPPPVFRLPELGRADLGSCHIRGVGLIAGLCRSCPLKALTLPEGPTDRLGVRLVAAIAGGGRSPRRVSLSGVDFAHVQPSVWRAALDQTADLTLRSFHFERPPAVDAGEASDPLPAVVAALSALAALPALRRLCLGAFHLPPTEVALLALPRLEALTIERGAFGPGSAAALAFALAHQCPAMAHVCLEKCAGEVSSGVYGMAHVARLHALGVTTGVEDDEEAEAINAALNAFGDIRPEVQVYDC</sequence>
<name>A0A1X6NUD0_PORUM</name>
<protein>
    <recommendedName>
        <fullName evidence="4">F-box domain-containing protein</fullName>
    </recommendedName>
</protein>
<dbReference type="EMBL" id="KV919076">
    <property type="protein sequence ID" value="OSX72218.1"/>
    <property type="molecule type" value="Genomic_DNA"/>
</dbReference>
<dbReference type="Gene3D" id="3.80.10.10">
    <property type="entry name" value="Ribonuclease Inhibitor"/>
    <property type="match status" value="1"/>
</dbReference>
<dbReference type="InterPro" id="IPR032675">
    <property type="entry name" value="LRR_dom_sf"/>
</dbReference>
<reference evidence="2 3" key="1">
    <citation type="submission" date="2017-03" db="EMBL/GenBank/DDBJ databases">
        <title>WGS assembly of Porphyra umbilicalis.</title>
        <authorList>
            <person name="Brawley S.H."/>
            <person name="Blouin N.A."/>
            <person name="Ficko-Blean E."/>
            <person name="Wheeler G.L."/>
            <person name="Lohr M."/>
            <person name="Goodson H.V."/>
            <person name="Jenkins J.W."/>
            <person name="Blaby-Haas C.E."/>
            <person name="Helliwell K.E."/>
            <person name="Chan C."/>
            <person name="Marriage T."/>
            <person name="Bhattacharya D."/>
            <person name="Klein A.S."/>
            <person name="Badis Y."/>
            <person name="Brodie J."/>
            <person name="Cao Y."/>
            <person name="Collen J."/>
            <person name="Dittami S.M."/>
            <person name="Gachon C.M."/>
            <person name="Green B.R."/>
            <person name="Karpowicz S."/>
            <person name="Kim J.W."/>
            <person name="Kudahl U."/>
            <person name="Lin S."/>
            <person name="Michel G."/>
            <person name="Mittag M."/>
            <person name="Olson B.J."/>
            <person name="Pangilinan J."/>
            <person name="Peng Y."/>
            <person name="Qiu H."/>
            <person name="Shu S."/>
            <person name="Singer J.T."/>
            <person name="Smith A.G."/>
            <person name="Sprecher B.N."/>
            <person name="Wagner V."/>
            <person name="Wang W."/>
            <person name="Wang Z.-Y."/>
            <person name="Yan J."/>
            <person name="Yarish C."/>
            <person name="Zoeuner-Riek S."/>
            <person name="Zhuang Y."/>
            <person name="Zou Y."/>
            <person name="Lindquist E.A."/>
            <person name="Grimwood J."/>
            <person name="Barry K."/>
            <person name="Rokhsar D.S."/>
            <person name="Schmutz J."/>
            <person name="Stiller J.W."/>
            <person name="Grossman A.R."/>
            <person name="Prochnik S.E."/>
        </authorList>
    </citation>
    <scope>NUCLEOTIDE SEQUENCE [LARGE SCALE GENOMIC DNA]</scope>
    <source>
        <strain evidence="2">4086291</strain>
    </source>
</reference>
<feature type="region of interest" description="Disordered" evidence="1">
    <location>
        <begin position="1"/>
        <end position="31"/>
    </location>
</feature>
<evidence type="ECO:0000313" key="3">
    <source>
        <dbReference type="Proteomes" id="UP000218209"/>
    </source>
</evidence>
<proteinExistence type="predicted"/>
<evidence type="ECO:0000256" key="1">
    <source>
        <dbReference type="SAM" id="MobiDB-lite"/>
    </source>
</evidence>
<organism evidence="2 3">
    <name type="scientific">Porphyra umbilicalis</name>
    <name type="common">Purple laver</name>
    <name type="synonym">Red alga</name>
    <dbReference type="NCBI Taxonomy" id="2786"/>
    <lineage>
        <taxon>Eukaryota</taxon>
        <taxon>Rhodophyta</taxon>
        <taxon>Bangiophyceae</taxon>
        <taxon>Bangiales</taxon>
        <taxon>Bangiaceae</taxon>
        <taxon>Porphyra</taxon>
    </lineage>
</organism>
<accession>A0A1X6NUD0</accession>
<gene>
    <name evidence="2" type="ORF">BU14_0457s0011</name>
</gene>
<evidence type="ECO:0000313" key="2">
    <source>
        <dbReference type="EMBL" id="OSX72218.1"/>
    </source>
</evidence>
<dbReference type="Proteomes" id="UP000218209">
    <property type="component" value="Unassembled WGS sequence"/>
</dbReference>